<gene>
    <name evidence="3" type="ORF">COA96_06375</name>
</gene>
<dbReference type="PANTHER" id="PTHR44749:SF1">
    <property type="entry name" value="TETRATRICOPEPTIDE-LIKE HELICAL DOMAIN-CONTAINING PROTEIN"/>
    <property type="match status" value="1"/>
</dbReference>
<dbReference type="Proteomes" id="UP000218327">
    <property type="component" value="Unassembled WGS sequence"/>
</dbReference>
<dbReference type="InterPro" id="IPR038765">
    <property type="entry name" value="Papain-like_cys_pep_sf"/>
</dbReference>
<feature type="repeat" description="TPR" evidence="1">
    <location>
        <begin position="195"/>
        <end position="228"/>
    </location>
</feature>
<proteinExistence type="predicted"/>
<accession>A0A2A5B2W2</accession>
<dbReference type="EMBL" id="NVVJ01000014">
    <property type="protein sequence ID" value="PCJ25869.1"/>
    <property type="molecule type" value="Genomic_DNA"/>
</dbReference>
<evidence type="ECO:0000256" key="1">
    <source>
        <dbReference type="PROSITE-ProRule" id="PRU00339"/>
    </source>
</evidence>
<feature type="domain" description="Transglutaminase-like" evidence="2">
    <location>
        <begin position="97"/>
        <end position="138"/>
    </location>
</feature>
<dbReference type="SUPFAM" id="SSF48452">
    <property type="entry name" value="TPR-like"/>
    <property type="match status" value="1"/>
</dbReference>
<evidence type="ECO:0000313" key="4">
    <source>
        <dbReference type="Proteomes" id="UP000218327"/>
    </source>
</evidence>
<evidence type="ECO:0000313" key="3">
    <source>
        <dbReference type="EMBL" id="PCJ25869.1"/>
    </source>
</evidence>
<dbReference type="SUPFAM" id="SSF54001">
    <property type="entry name" value="Cysteine proteinases"/>
    <property type="match status" value="1"/>
</dbReference>
<comment type="caution">
    <text evidence="3">The sequence shown here is derived from an EMBL/GenBank/DDBJ whole genome shotgun (WGS) entry which is preliminary data.</text>
</comment>
<name>A0A2A5B2W2_9GAMM</name>
<organism evidence="3 4">
    <name type="scientific">SAR86 cluster bacterium</name>
    <dbReference type="NCBI Taxonomy" id="2030880"/>
    <lineage>
        <taxon>Bacteria</taxon>
        <taxon>Pseudomonadati</taxon>
        <taxon>Pseudomonadota</taxon>
        <taxon>Gammaproteobacteria</taxon>
        <taxon>SAR86 cluster</taxon>
    </lineage>
</organism>
<dbReference type="PROSITE" id="PS50005">
    <property type="entry name" value="TPR"/>
    <property type="match status" value="1"/>
</dbReference>
<evidence type="ECO:0000259" key="2">
    <source>
        <dbReference type="Pfam" id="PF01841"/>
    </source>
</evidence>
<dbReference type="AlphaFoldDB" id="A0A2A5B2W2"/>
<dbReference type="Pfam" id="PF01841">
    <property type="entry name" value="Transglut_core"/>
    <property type="match status" value="1"/>
</dbReference>
<dbReference type="SMART" id="SM00028">
    <property type="entry name" value="TPR"/>
    <property type="match status" value="5"/>
</dbReference>
<dbReference type="InterPro" id="IPR019734">
    <property type="entry name" value="TPR_rpt"/>
</dbReference>
<reference evidence="4" key="1">
    <citation type="submission" date="2017-08" db="EMBL/GenBank/DDBJ databases">
        <title>A dynamic microbial community with high functional redundancy inhabits the cold, oxic subseafloor aquifer.</title>
        <authorList>
            <person name="Tully B.J."/>
            <person name="Wheat C.G."/>
            <person name="Glazer B.T."/>
            <person name="Huber J.A."/>
        </authorList>
    </citation>
    <scope>NUCLEOTIDE SEQUENCE [LARGE SCALE GENOMIC DNA]</scope>
</reference>
<keyword evidence="1" id="KW-0802">TPR repeat</keyword>
<dbReference type="InterPro" id="IPR011990">
    <property type="entry name" value="TPR-like_helical_dom_sf"/>
</dbReference>
<dbReference type="PANTHER" id="PTHR44749">
    <property type="entry name" value="SUPPRESSOR OF RPS4-RLD 1"/>
    <property type="match status" value="1"/>
</dbReference>
<dbReference type="PROSITE" id="PS51257">
    <property type="entry name" value="PROKAR_LIPOPROTEIN"/>
    <property type="match status" value="1"/>
</dbReference>
<dbReference type="Gene3D" id="1.25.40.10">
    <property type="entry name" value="Tetratricopeptide repeat domain"/>
    <property type="match status" value="1"/>
</dbReference>
<dbReference type="GO" id="GO:0045892">
    <property type="term" value="P:negative regulation of DNA-templated transcription"/>
    <property type="evidence" value="ECO:0007669"/>
    <property type="project" value="InterPro"/>
</dbReference>
<dbReference type="Pfam" id="PF13432">
    <property type="entry name" value="TPR_16"/>
    <property type="match status" value="1"/>
</dbReference>
<sequence>MGNYLNKLKILAVTVLALLSVACVNINIETNFIKDEEIYQAIISQSSDSYPEIDPLYINDEIKEFIDTYISSGDSEELRVDKLQELLYGEDHLFVQYSDDKTHTAMEAFYAREGNCLSIMNLYIAMARYSGIDANFQTVDVQPSWDRRGGFLVLSQHINATGKFSVRRRYIVDFTPEIALQQLTSEVVTDQDARSLYFNNLGVETLIAGDFEQALVYFKNALFLDLDSSIAWNNVGALYNRMGNTQFAEYSYLSAFSFDQSNATAINNLAKFYRQSGNLILAGEYEKAIERFNNKNPYFHYVQGSLAFLESDFRAALASFRKALKIKELEPDFHLAVGRTYLELGDTERAEYYNESAKTILAQNDEIYRPSSEKVRIIEAGSILRSSSPGLSIYMPGARRNTSRR</sequence>
<protein>
    <recommendedName>
        <fullName evidence="2">Transglutaminase-like domain-containing protein</fullName>
    </recommendedName>
</protein>
<dbReference type="InterPro" id="IPR044650">
    <property type="entry name" value="SRFR1-like"/>
</dbReference>
<dbReference type="InterPro" id="IPR002931">
    <property type="entry name" value="Transglutaminase-like"/>
</dbReference>